<feature type="region of interest" description="Disordered" evidence="4">
    <location>
        <begin position="361"/>
        <end position="444"/>
    </location>
</feature>
<evidence type="ECO:0000256" key="1">
    <source>
        <dbReference type="ARBA" id="ARBA00004123"/>
    </source>
</evidence>
<evidence type="ECO:0000256" key="2">
    <source>
        <dbReference type="ARBA" id="ARBA00005904"/>
    </source>
</evidence>
<dbReference type="GO" id="GO:0003677">
    <property type="term" value="F:DNA binding"/>
    <property type="evidence" value="ECO:0007669"/>
    <property type="project" value="TreeGrafter"/>
</dbReference>
<dbReference type="Proteomes" id="UP000272025">
    <property type="component" value="Unassembled WGS sequence"/>
</dbReference>
<feature type="compositionally biased region" description="Basic and acidic residues" evidence="4">
    <location>
        <begin position="44"/>
        <end position="91"/>
    </location>
</feature>
<organism evidence="7 8">
    <name type="scientific">Sodiomyces alkalinus (strain CBS 110278 / VKM F-3762 / F11)</name>
    <name type="common">Alkaliphilic filamentous fungus</name>
    <dbReference type="NCBI Taxonomy" id="1314773"/>
    <lineage>
        <taxon>Eukaryota</taxon>
        <taxon>Fungi</taxon>
        <taxon>Dikarya</taxon>
        <taxon>Ascomycota</taxon>
        <taxon>Pezizomycotina</taxon>
        <taxon>Sordariomycetes</taxon>
        <taxon>Hypocreomycetidae</taxon>
        <taxon>Glomerellales</taxon>
        <taxon>Plectosphaerellaceae</taxon>
        <taxon>Sodiomyces</taxon>
    </lineage>
</organism>
<feature type="compositionally biased region" description="Basic and acidic residues" evidence="4">
    <location>
        <begin position="154"/>
        <end position="165"/>
    </location>
</feature>
<feature type="compositionally biased region" description="Polar residues" evidence="4">
    <location>
        <begin position="210"/>
        <end position="224"/>
    </location>
</feature>
<dbReference type="Pfam" id="PF04935">
    <property type="entry name" value="SURF6"/>
    <property type="match status" value="1"/>
</dbReference>
<evidence type="ECO:0000259" key="6">
    <source>
        <dbReference type="Pfam" id="PF15459"/>
    </source>
</evidence>
<dbReference type="InterPro" id="IPR029190">
    <property type="entry name" value="Rrp14/SURF6_C"/>
</dbReference>
<evidence type="ECO:0000259" key="5">
    <source>
        <dbReference type="Pfam" id="PF04935"/>
    </source>
</evidence>
<feature type="domain" description="Ribosomal RNA-processing protein 14 N-terminal" evidence="6">
    <location>
        <begin position="9"/>
        <end position="59"/>
    </location>
</feature>
<evidence type="ECO:0000256" key="3">
    <source>
        <dbReference type="ARBA" id="ARBA00023242"/>
    </source>
</evidence>
<dbReference type="InterPro" id="IPR029188">
    <property type="entry name" value="Rrp14_N"/>
</dbReference>
<proteinExistence type="inferred from homology"/>
<dbReference type="Pfam" id="PF15459">
    <property type="entry name" value="RRP14"/>
    <property type="match status" value="1"/>
</dbReference>
<dbReference type="STRING" id="1314773.A0A3N2Q7J3"/>
<dbReference type="GO" id="GO:0042273">
    <property type="term" value="P:ribosomal large subunit biogenesis"/>
    <property type="evidence" value="ECO:0007669"/>
    <property type="project" value="TreeGrafter"/>
</dbReference>
<sequence>MADSSLQDRLREHAKAFDGLLSLIPAKMYYGEDNSDQWNRKKQTKAEAKAARMSKLDPDSDLNRSAKEVMEERAKNKRKLQEIQRAEKEDVNDNDNGDEVIPGVTKEVPGEGLRRKVEGPHKKQKLGQDGDEDRELEPLANVPDDNPADMTQEELMRAANRDGRKAERKAKQARKAEKKAQKKAAKAAAAAANKTGEKGDETGDKASNGKPAQSKKQSGNTKATNTEKKAEDEDADDGYETVSGESDAEEADAGDAKKTATTGATSTKSPAPASAPTEAEPKPADSIDSSPRSASQSPVFDGNDNTTAHQAASSTGNEAASTTTSINSTVPPSEKPKQIKIPQDTSALKARLAARIAELQAARKAIGPDGKPIRTRQELIEAQRARQEQRKAHKRELRRQAKLEEERKRDEALASNSPSIMSPALDHLLADEDDDEGGPTDYAFGRVVFNDDTRLSRDLTYELQQKKKKGPSDPKTALSKLQNQKKRTAALDEVKQNDIAEKEAWLIARRRAEGERIRDDEALLKKAVKRKEKQKKKTEREWKERSEGVQRAVREKQKKRDENLKKRREDKKLGRAGRKAVAAASGKKKGRPGFEGGGLGMGGGGGRKKK</sequence>
<gene>
    <name evidence="7" type="ORF">SODALDRAFT_375020</name>
</gene>
<dbReference type="InterPro" id="IPR007019">
    <property type="entry name" value="SURF6"/>
</dbReference>
<feature type="region of interest" description="Disordered" evidence="4">
    <location>
        <begin position="528"/>
        <end position="610"/>
    </location>
</feature>
<keyword evidence="8" id="KW-1185">Reference proteome</keyword>
<dbReference type="AlphaFoldDB" id="A0A3N2Q7J3"/>
<dbReference type="GO" id="GO:0003723">
    <property type="term" value="F:RNA binding"/>
    <property type="evidence" value="ECO:0007669"/>
    <property type="project" value="TreeGrafter"/>
</dbReference>
<accession>A0A3N2Q7J3</accession>
<dbReference type="RefSeq" id="XP_028470559.1">
    <property type="nucleotide sequence ID" value="XM_028614722.1"/>
</dbReference>
<feature type="compositionally biased region" description="Basic and acidic residues" evidence="4">
    <location>
        <begin position="538"/>
        <end position="564"/>
    </location>
</feature>
<feature type="compositionally biased region" description="Basic residues" evidence="4">
    <location>
        <begin position="528"/>
        <end position="537"/>
    </location>
</feature>
<evidence type="ECO:0000313" key="8">
    <source>
        <dbReference type="Proteomes" id="UP000272025"/>
    </source>
</evidence>
<dbReference type="GO" id="GO:0042274">
    <property type="term" value="P:ribosomal small subunit biogenesis"/>
    <property type="evidence" value="ECO:0007669"/>
    <property type="project" value="TreeGrafter"/>
</dbReference>
<dbReference type="GeneID" id="39583200"/>
<feature type="region of interest" description="Disordered" evidence="4">
    <location>
        <begin position="32"/>
        <end position="346"/>
    </location>
</feature>
<dbReference type="GO" id="GO:0005730">
    <property type="term" value="C:nucleolus"/>
    <property type="evidence" value="ECO:0007669"/>
    <property type="project" value="TreeGrafter"/>
</dbReference>
<dbReference type="EMBL" id="ML119051">
    <property type="protein sequence ID" value="ROT42753.1"/>
    <property type="molecule type" value="Genomic_DNA"/>
</dbReference>
<evidence type="ECO:0000313" key="7">
    <source>
        <dbReference type="EMBL" id="ROT42753.1"/>
    </source>
</evidence>
<name>A0A3N2Q7J3_SODAK</name>
<protein>
    <submittedName>
        <fullName evidence="7">SURF6-domain-containing protein</fullName>
    </submittedName>
</protein>
<feature type="compositionally biased region" description="Low complexity" evidence="4">
    <location>
        <begin position="259"/>
        <end position="278"/>
    </location>
</feature>
<feature type="compositionally biased region" description="Polar residues" evidence="4">
    <location>
        <begin position="287"/>
        <end position="331"/>
    </location>
</feature>
<feature type="compositionally biased region" description="Basic residues" evidence="4">
    <location>
        <begin position="565"/>
        <end position="578"/>
    </location>
</feature>
<comment type="subcellular location">
    <subcellularLocation>
        <location evidence="1">Nucleus</location>
    </subcellularLocation>
</comment>
<dbReference type="PANTHER" id="PTHR14369">
    <property type="entry name" value="SURFEIT LOCUS PROTEIN 6"/>
    <property type="match status" value="1"/>
</dbReference>
<dbReference type="OrthoDB" id="444809at2759"/>
<feature type="compositionally biased region" description="Gly residues" evidence="4">
    <location>
        <begin position="593"/>
        <end position="610"/>
    </location>
</feature>
<feature type="compositionally biased region" description="Basic and acidic residues" evidence="4">
    <location>
        <begin position="371"/>
        <end position="390"/>
    </location>
</feature>
<keyword evidence="3" id="KW-0539">Nucleus</keyword>
<feature type="compositionally biased region" description="Basic and acidic residues" evidence="4">
    <location>
        <begin position="108"/>
        <end position="121"/>
    </location>
</feature>
<reference evidence="7 8" key="1">
    <citation type="journal article" date="2018" name="Mol. Ecol.">
        <title>The obligate alkalophilic soda-lake fungus Sodiomyces alkalinus has shifted to a protein diet.</title>
        <authorList>
            <person name="Grum-Grzhimaylo A.A."/>
            <person name="Falkoski D.L."/>
            <person name="van den Heuvel J."/>
            <person name="Valero-Jimenez C.A."/>
            <person name="Min B."/>
            <person name="Choi I.G."/>
            <person name="Lipzen A."/>
            <person name="Daum C.G."/>
            <person name="Aanen D.K."/>
            <person name="Tsang A."/>
            <person name="Henrissat B."/>
            <person name="Bilanenko E.N."/>
            <person name="de Vries R.P."/>
            <person name="van Kan J.A.L."/>
            <person name="Grigoriev I.V."/>
            <person name="Debets A.J.M."/>
        </authorList>
    </citation>
    <scope>NUCLEOTIDE SEQUENCE [LARGE SCALE GENOMIC DNA]</scope>
    <source>
        <strain evidence="7 8">F11</strain>
    </source>
</reference>
<dbReference type="PANTHER" id="PTHR14369:SF0">
    <property type="entry name" value="SURFEIT LOCUS PROTEIN 6"/>
    <property type="match status" value="1"/>
</dbReference>
<feature type="compositionally biased region" description="Basic and acidic residues" evidence="4">
    <location>
        <begin position="398"/>
        <end position="412"/>
    </location>
</feature>
<evidence type="ECO:0000256" key="4">
    <source>
        <dbReference type="SAM" id="MobiDB-lite"/>
    </source>
</evidence>
<feature type="compositionally biased region" description="Basic and acidic residues" evidence="4">
    <location>
        <begin position="195"/>
        <end position="204"/>
    </location>
</feature>
<feature type="domain" description="Ribosomal RNA-processing protein 14/surfeit locus protein 6 C-terminal" evidence="5">
    <location>
        <begin position="377"/>
        <end position="575"/>
    </location>
</feature>
<comment type="similarity">
    <text evidence="2">Belongs to the SURF6 family.</text>
</comment>
<feature type="region of interest" description="Disordered" evidence="4">
    <location>
        <begin position="463"/>
        <end position="493"/>
    </location>
</feature>